<reference evidence="3" key="1">
    <citation type="submission" date="2020-10" db="EMBL/GenBank/DDBJ databases">
        <title>Genome sequence of the unusual species of purple photosynthetic bacteria, Phaeovibrio sulfidiphilus DSM 23193, type strain.</title>
        <authorList>
            <person name="Kyndt J.A."/>
            <person name="Meyer T.E."/>
        </authorList>
    </citation>
    <scope>NUCLEOTIDE SEQUENCE</scope>
    <source>
        <strain evidence="3">DSM 23193</strain>
    </source>
</reference>
<name>A0A8J6YQQ0_9PROT</name>
<keyword evidence="4" id="KW-1185">Reference proteome</keyword>
<dbReference type="InterPro" id="IPR003768">
    <property type="entry name" value="ScpA"/>
</dbReference>
<evidence type="ECO:0000313" key="4">
    <source>
        <dbReference type="Proteomes" id="UP000631034"/>
    </source>
</evidence>
<sequence length="336" mass="35701">MPLSGKPSSAIAAVDPSGEPLSGARAVPVAADPAGEPPSPAGGVPAAAGPDRPDTAPRDTVSHAAPSSPPPAGAASPGGGDPLVSLVLNLEGFEGPIDVLLVLARDQKVDLARLSILQLAEQYLDFIATARSLQLDVAADYLVMAAWLAYLKSRLLIPAPPSDTDEPSGEAMASALQFQLRRLEAMQNAGRTLMARPRLGLDTLRHGQAQGFSVITRSRYETSLHDLLSAYGSMQRARERPTVMTVEAFELYSVDDALRRFETMLGALPDWATLDDFLPNRAMPPLVRRSAVAATFVAALELARQGLLEIRQDGGFGAPLQIRNPARPLSFEETRT</sequence>
<feature type="region of interest" description="Disordered" evidence="2">
    <location>
        <begin position="1"/>
        <end position="78"/>
    </location>
</feature>
<proteinExistence type="predicted"/>
<evidence type="ECO:0000313" key="3">
    <source>
        <dbReference type="EMBL" id="MBE1237597.1"/>
    </source>
</evidence>
<evidence type="ECO:0000256" key="2">
    <source>
        <dbReference type="SAM" id="MobiDB-lite"/>
    </source>
</evidence>
<feature type="compositionally biased region" description="Basic and acidic residues" evidence="2">
    <location>
        <begin position="51"/>
        <end position="61"/>
    </location>
</feature>
<dbReference type="AlphaFoldDB" id="A0A8J6YQQ0"/>
<dbReference type="PANTHER" id="PTHR33969">
    <property type="entry name" value="SEGREGATION AND CONDENSATION PROTEIN A"/>
    <property type="match status" value="1"/>
</dbReference>
<dbReference type="Pfam" id="PF02616">
    <property type="entry name" value="SMC_ScpA"/>
    <property type="match status" value="1"/>
</dbReference>
<gene>
    <name evidence="3" type="ORF">IHV25_08040</name>
</gene>
<dbReference type="EMBL" id="JACZHT010000005">
    <property type="protein sequence ID" value="MBE1237597.1"/>
    <property type="molecule type" value="Genomic_DNA"/>
</dbReference>
<accession>A0A8J6YQQ0</accession>
<organism evidence="3 4">
    <name type="scientific">Phaeovibrio sulfidiphilus</name>
    <dbReference type="NCBI Taxonomy" id="1220600"/>
    <lineage>
        <taxon>Bacteria</taxon>
        <taxon>Pseudomonadati</taxon>
        <taxon>Pseudomonadota</taxon>
        <taxon>Alphaproteobacteria</taxon>
        <taxon>Rhodospirillales</taxon>
        <taxon>Rhodospirillaceae</taxon>
        <taxon>Phaeovibrio</taxon>
    </lineage>
</organism>
<evidence type="ECO:0000256" key="1">
    <source>
        <dbReference type="ARBA" id="ARBA00044777"/>
    </source>
</evidence>
<protein>
    <recommendedName>
        <fullName evidence="1">Segregation and condensation protein A</fullName>
    </recommendedName>
</protein>
<dbReference type="Gene3D" id="6.10.250.2410">
    <property type="match status" value="1"/>
</dbReference>
<dbReference type="PANTHER" id="PTHR33969:SF2">
    <property type="entry name" value="SEGREGATION AND CONDENSATION PROTEIN A"/>
    <property type="match status" value="1"/>
</dbReference>
<dbReference type="Proteomes" id="UP000631034">
    <property type="component" value="Unassembled WGS sequence"/>
</dbReference>
<comment type="caution">
    <text evidence="3">The sequence shown here is derived from an EMBL/GenBank/DDBJ whole genome shotgun (WGS) entry which is preliminary data.</text>
</comment>
<feature type="compositionally biased region" description="Low complexity" evidence="2">
    <location>
        <begin position="41"/>
        <end position="50"/>
    </location>
</feature>
<dbReference type="RefSeq" id="WP_192534595.1">
    <property type="nucleotide sequence ID" value="NZ_JACZHT010000005.1"/>
</dbReference>